<keyword evidence="1" id="KW-0479">Metal-binding</keyword>
<evidence type="ECO:0000256" key="2">
    <source>
        <dbReference type="ARBA" id="ARBA00022833"/>
    </source>
</evidence>
<feature type="region of interest" description="Disordered" evidence="7">
    <location>
        <begin position="31"/>
        <end position="52"/>
    </location>
</feature>
<name>A0A0D2JEQ6_9EURO</name>
<dbReference type="EMBL" id="KN847476">
    <property type="protein sequence ID" value="KIX07680.1"/>
    <property type="molecule type" value="Genomic_DNA"/>
</dbReference>
<organism evidence="8 9">
    <name type="scientific">Rhinocladiella mackenziei CBS 650.93</name>
    <dbReference type="NCBI Taxonomy" id="1442369"/>
    <lineage>
        <taxon>Eukaryota</taxon>
        <taxon>Fungi</taxon>
        <taxon>Dikarya</taxon>
        <taxon>Ascomycota</taxon>
        <taxon>Pezizomycotina</taxon>
        <taxon>Eurotiomycetes</taxon>
        <taxon>Chaetothyriomycetidae</taxon>
        <taxon>Chaetothyriales</taxon>
        <taxon>Herpotrichiellaceae</taxon>
        <taxon>Rhinocladiella</taxon>
    </lineage>
</organism>
<dbReference type="Proteomes" id="UP000053617">
    <property type="component" value="Unassembled WGS sequence"/>
</dbReference>
<dbReference type="PANTHER" id="PTHR36206">
    <property type="entry name" value="ASPERCRYPTIN BIOSYNTHESIS CLUSTER-SPECIFIC TRANSCRIPTION REGULATOR ATNN-RELATED"/>
    <property type="match status" value="1"/>
</dbReference>
<evidence type="ECO:0000313" key="8">
    <source>
        <dbReference type="EMBL" id="KIX07680.1"/>
    </source>
</evidence>
<dbReference type="GO" id="GO:0003677">
    <property type="term" value="F:DNA binding"/>
    <property type="evidence" value="ECO:0007669"/>
    <property type="project" value="UniProtKB-KW"/>
</dbReference>
<proteinExistence type="predicted"/>
<keyword evidence="5" id="KW-0804">Transcription</keyword>
<evidence type="ECO:0000256" key="6">
    <source>
        <dbReference type="ARBA" id="ARBA00023242"/>
    </source>
</evidence>
<dbReference type="VEuPathDB" id="FungiDB:Z518_02334"/>
<keyword evidence="3" id="KW-0805">Transcription regulation</keyword>
<dbReference type="GeneID" id="25290405"/>
<dbReference type="GO" id="GO:0046872">
    <property type="term" value="F:metal ion binding"/>
    <property type="evidence" value="ECO:0007669"/>
    <property type="project" value="UniProtKB-KW"/>
</dbReference>
<keyword evidence="4" id="KW-0238">DNA-binding</keyword>
<dbReference type="PANTHER" id="PTHR36206:SF4">
    <property type="entry name" value="HYPOTHETICAL CONSERVED PROTEIN (EUROFUNG)-RELATED"/>
    <property type="match status" value="1"/>
</dbReference>
<dbReference type="STRING" id="1442369.A0A0D2JEQ6"/>
<dbReference type="AlphaFoldDB" id="A0A0D2JEQ6"/>
<dbReference type="InterPro" id="IPR052360">
    <property type="entry name" value="Transcr_Regulatory_Proteins"/>
</dbReference>
<gene>
    <name evidence="8" type="ORF">Z518_02334</name>
</gene>
<dbReference type="HOGENOM" id="CLU_011409_6_0_1"/>
<evidence type="ECO:0000313" key="9">
    <source>
        <dbReference type="Proteomes" id="UP000053617"/>
    </source>
</evidence>
<keyword evidence="2" id="KW-0862">Zinc</keyword>
<sequence>MRCVPKELAAVQLPDFEPRCRSARITITRENKAEGGNMGAERNEGHSPQIGANPWSVFGGVPGAEERLAGAFDASFWTGMALQVARIVSSLRHAMIALASYWENVVVPGSDKRSTFDWECGTFTLQQYTIAISEMRKSLQPAGKPSTVELLMSNLLFVCMEMFQNHYESALCQLSNGLYLFCTTSNPTNQQTEMEDELEKQLNHNFKRLMTQSLLFPVRHVDKRLLAPSFTPRMPNIPRSFASIAEARNSLNDCISSIAHESQSRNSSSPKLFLNWAEAADVSFQDQVGNVHNYLEQWSQVFEEFRKREEANLSERERHNCIILEIQRIALPILALAPNSQSEAIFDLWMPEFSRLVDLVSFLIRNKRRFPNCMVLHLPKFDINLILPMYLVASRCRHPELRRQAVELLWLEPRQEGIWNSAILASVAERIILIEERGLGPMKSCEDVPAPVRIKLVEGTILTASAQVVATFSRPAAHGNGQDELLYETISYMR</sequence>
<evidence type="ECO:0000256" key="3">
    <source>
        <dbReference type="ARBA" id="ARBA00023015"/>
    </source>
</evidence>
<evidence type="ECO:0000256" key="4">
    <source>
        <dbReference type="ARBA" id="ARBA00023125"/>
    </source>
</evidence>
<evidence type="ECO:0000256" key="1">
    <source>
        <dbReference type="ARBA" id="ARBA00022723"/>
    </source>
</evidence>
<accession>A0A0D2JEQ6</accession>
<reference evidence="8 9" key="1">
    <citation type="submission" date="2015-01" db="EMBL/GenBank/DDBJ databases">
        <title>The Genome Sequence of Rhinocladiella mackenzie CBS 650.93.</title>
        <authorList>
            <consortium name="The Broad Institute Genomics Platform"/>
            <person name="Cuomo C."/>
            <person name="de Hoog S."/>
            <person name="Gorbushina A."/>
            <person name="Stielow B."/>
            <person name="Teixiera M."/>
            <person name="Abouelleil A."/>
            <person name="Chapman S.B."/>
            <person name="Priest M."/>
            <person name="Young S.K."/>
            <person name="Wortman J."/>
            <person name="Nusbaum C."/>
            <person name="Birren B."/>
        </authorList>
    </citation>
    <scope>NUCLEOTIDE SEQUENCE [LARGE SCALE GENOMIC DNA]</scope>
    <source>
        <strain evidence="8 9">CBS 650.93</strain>
    </source>
</reference>
<dbReference type="OrthoDB" id="2593732at2759"/>
<evidence type="ECO:0000256" key="5">
    <source>
        <dbReference type="ARBA" id="ARBA00023163"/>
    </source>
</evidence>
<protein>
    <recommendedName>
        <fullName evidence="10">C6 zinc finger domain protein</fullName>
    </recommendedName>
</protein>
<keyword evidence="9" id="KW-1185">Reference proteome</keyword>
<keyword evidence="6" id="KW-0539">Nucleus</keyword>
<evidence type="ECO:0000256" key="7">
    <source>
        <dbReference type="SAM" id="MobiDB-lite"/>
    </source>
</evidence>
<evidence type="ECO:0008006" key="10">
    <source>
        <dbReference type="Google" id="ProtNLM"/>
    </source>
</evidence>
<dbReference type="RefSeq" id="XP_013274816.1">
    <property type="nucleotide sequence ID" value="XM_013419362.1"/>
</dbReference>